<evidence type="ECO:0000313" key="2">
    <source>
        <dbReference type="Proteomes" id="UP000247832"/>
    </source>
</evidence>
<gene>
    <name evidence="1" type="ORF">CVV68_01215</name>
</gene>
<comment type="caution">
    <text evidence="1">The sequence shown here is derived from an EMBL/GenBank/DDBJ whole genome shotgun (WGS) entry which is preliminary data.</text>
</comment>
<dbReference type="EMBL" id="QJVD01000001">
    <property type="protein sequence ID" value="PYI69758.1"/>
    <property type="molecule type" value="Genomic_DNA"/>
</dbReference>
<protein>
    <submittedName>
        <fullName evidence="1">Uncharacterized protein</fullName>
    </submittedName>
</protein>
<evidence type="ECO:0000313" key="1">
    <source>
        <dbReference type="EMBL" id="PYI69758.1"/>
    </source>
</evidence>
<organism evidence="1 2">
    <name type="scientific">Arthrobacter livingstonensis</name>
    <dbReference type="NCBI Taxonomy" id="670078"/>
    <lineage>
        <taxon>Bacteria</taxon>
        <taxon>Bacillati</taxon>
        <taxon>Actinomycetota</taxon>
        <taxon>Actinomycetes</taxon>
        <taxon>Micrococcales</taxon>
        <taxon>Micrococcaceae</taxon>
        <taxon>Arthrobacter</taxon>
    </lineage>
</organism>
<accession>A0A2V5LE29</accession>
<dbReference type="AlphaFoldDB" id="A0A2V5LE29"/>
<sequence>MVLSTVPEPVSDEEALRLLQGQVTGQIPPPFESDQLLVRTGIYMGPVRVTTEVLETRPELVEADWEDIEEYSLRLETGTISLTGFRDEPFLIGRIAAGPVDYRVRIHAKGRDINYDLAVDEPCEDYLIVLWPEPTTGSEAIKLGSDFLKAAFDA</sequence>
<name>A0A2V5LE29_9MICC</name>
<keyword evidence="2" id="KW-1185">Reference proteome</keyword>
<reference evidence="1 2" key="1">
    <citation type="submission" date="2018-05" db="EMBL/GenBank/DDBJ databases">
        <title>Genetic diversity of glacier-inhabiting Cryobacterium bacteria in China and description of Cryobacterium mengkeensis sp. nov. and Arthrobacter glacialis sp. nov.</title>
        <authorList>
            <person name="Liu Q."/>
            <person name="Xin Y.-H."/>
        </authorList>
    </citation>
    <scope>NUCLEOTIDE SEQUENCE [LARGE SCALE GENOMIC DNA]</scope>
    <source>
        <strain evidence="1 2">LI2</strain>
    </source>
</reference>
<proteinExistence type="predicted"/>
<dbReference type="Proteomes" id="UP000247832">
    <property type="component" value="Unassembled WGS sequence"/>
</dbReference>